<gene>
    <name evidence="2" type="ORF">KIW84_033781</name>
</gene>
<evidence type="ECO:0000313" key="3">
    <source>
        <dbReference type="Proteomes" id="UP001058974"/>
    </source>
</evidence>
<dbReference type="AlphaFoldDB" id="A0A9D5B486"/>
<accession>A0A9D5B486</accession>
<evidence type="ECO:0000313" key="2">
    <source>
        <dbReference type="EMBL" id="KAI5428919.1"/>
    </source>
</evidence>
<name>A0A9D5B486_PEA</name>
<reference evidence="2 3" key="1">
    <citation type="journal article" date="2022" name="Nat. Genet.">
        <title>Improved pea reference genome and pan-genome highlight genomic features and evolutionary characteristics.</title>
        <authorList>
            <person name="Yang T."/>
            <person name="Liu R."/>
            <person name="Luo Y."/>
            <person name="Hu S."/>
            <person name="Wang D."/>
            <person name="Wang C."/>
            <person name="Pandey M.K."/>
            <person name="Ge S."/>
            <person name="Xu Q."/>
            <person name="Li N."/>
            <person name="Li G."/>
            <person name="Huang Y."/>
            <person name="Saxena R.K."/>
            <person name="Ji Y."/>
            <person name="Li M."/>
            <person name="Yan X."/>
            <person name="He Y."/>
            <person name="Liu Y."/>
            <person name="Wang X."/>
            <person name="Xiang C."/>
            <person name="Varshney R.K."/>
            <person name="Ding H."/>
            <person name="Gao S."/>
            <person name="Zong X."/>
        </authorList>
    </citation>
    <scope>NUCLEOTIDE SEQUENCE [LARGE SCALE GENOMIC DNA]</scope>
    <source>
        <strain evidence="2 3">cv. Zhongwan 6</strain>
    </source>
</reference>
<sequence>MFDHMNAKVNVLYQKIDSFSITPSTSVTPTLVASLSPATLYCEICGVNGHTGRVCQMILVGGSPQENANFVYGGLLDVSPVPTNQSFKEPVVKGDKPKNHRPCLGLKKSKSKEKNSVKEKVREKLDQKYEPSHWRMKREEECMAWMTKLIKAHKDEAKRVRKDPTKPQRIKSSHIKTKGLLLTLVTGATGRSIPIIQNPKNQALGMGTNALLWEAVTGHADNGSNFLFL</sequence>
<protein>
    <submittedName>
        <fullName evidence="2">Uncharacterized protein</fullName>
    </submittedName>
</protein>
<dbReference type="Gramene" id="Psat03G0378100-T1">
    <property type="protein sequence ID" value="KAI5428919.1"/>
    <property type="gene ID" value="KIW84_033781"/>
</dbReference>
<dbReference type="EMBL" id="JAMSHJ010000003">
    <property type="protein sequence ID" value="KAI5428919.1"/>
    <property type="molecule type" value="Genomic_DNA"/>
</dbReference>
<organism evidence="2 3">
    <name type="scientific">Pisum sativum</name>
    <name type="common">Garden pea</name>
    <name type="synonym">Lathyrus oleraceus</name>
    <dbReference type="NCBI Taxonomy" id="3888"/>
    <lineage>
        <taxon>Eukaryota</taxon>
        <taxon>Viridiplantae</taxon>
        <taxon>Streptophyta</taxon>
        <taxon>Embryophyta</taxon>
        <taxon>Tracheophyta</taxon>
        <taxon>Spermatophyta</taxon>
        <taxon>Magnoliopsida</taxon>
        <taxon>eudicotyledons</taxon>
        <taxon>Gunneridae</taxon>
        <taxon>Pentapetalae</taxon>
        <taxon>rosids</taxon>
        <taxon>fabids</taxon>
        <taxon>Fabales</taxon>
        <taxon>Fabaceae</taxon>
        <taxon>Papilionoideae</taxon>
        <taxon>50 kb inversion clade</taxon>
        <taxon>NPAAA clade</taxon>
        <taxon>Hologalegina</taxon>
        <taxon>IRL clade</taxon>
        <taxon>Fabeae</taxon>
        <taxon>Lathyrus</taxon>
    </lineage>
</organism>
<proteinExistence type="predicted"/>
<dbReference type="Proteomes" id="UP001058974">
    <property type="component" value="Chromosome 3"/>
</dbReference>
<evidence type="ECO:0000256" key="1">
    <source>
        <dbReference type="SAM" id="MobiDB-lite"/>
    </source>
</evidence>
<feature type="compositionally biased region" description="Basic and acidic residues" evidence="1">
    <location>
        <begin position="112"/>
        <end position="122"/>
    </location>
</feature>
<keyword evidence="3" id="KW-1185">Reference proteome</keyword>
<feature type="region of interest" description="Disordered" evidence="1">
    <location>
        <begin position="88"/>
        <end position="122"/>
    </location>
</feature>
<comment type="caution">
    <text evidence="2">The sequence shown here is derived from an EMBL/GenBank/DDBJ whole genome shotgun (WGS) entry which is preliminary data.</text>
</comment>